<reference evidence="8 9" key="1">
    <citation type="journal article" date="2013" name="Nat. Commun.">
        <title>Genome sequence and functional genomic analysis of the oil-degrading bacterium Oleispira antarctica.</title>
        <authorList>
            <person name="Kube M."/>
            <person name="Chernikova T.N."/>
            <person name="Al-Ramahi Y."/>
            <person name="Beloqui A."/>
            <person name="Lopez-Cortez N."/>
            <person name="Guazzaroni M.E."/>
            <person name="Heipieper H.J."/>
            <person name="Klages S."/>
            <person name="Kotsyurbenko O.R."/>
            <person name="Langer I."/>
            <person name="Nechitaylo T.Y."/>
            <person name="Lunsdorf H."/>
            <person name="Fernandez M."/>
            <person name="Juarez S."/>
            <person name="Ciordia S."/>
            <person name="Singer A."/>
            <person name="Kagan O."/>
            <person name="Egorova O."/>
            <person name="Petit P.A."/>
            <person name="Stogios P."/>
            <person name="Kim Y."/>
            <person name="Tchigvintsev A."/>
            <person name="Flick R."/>
            <person name="Denaro R."/>
            <person name="Genovese M."/>
            <person name="Albar J.P."/>
            <person name="Reva O.N."/>
            <person name="Martinez-Gomariz M."/>
            <person name="Tran H."/>
            <person name="Ferrer M."/>
            <person name="Savchenko A."/>
            <person name="Yakunin A.F."/>
            <person name="Yakimov M.M."/>
            <person name="Golyshina O.V."/>
            <person name="Reinhardt R."/>
            <person name="Golyshin P.N."/>
        </authorList>
    </citation>
    <scope>NUCLEOTIDE SEQUENCE [LARGE SCALE GENOMIC DNA]</scope>
</reference>
<evidence type="ECO:0000256" key="6">
    <source>
        <dbReference type="HAMAP-Rule" id="MF_00337"/>
    </source>
</evidence>
<dbReference type="STRING" id="698738.OLEAN_C36080"/>
<dbReference type="Pfam" id="PF02609">
    <property type="entry name" value="Exonuc_VII_S"/>
    <property type="match status" value="1"/>
</dbReference>
<keyword evidence="4 6" id="KW-0378">Hydrolase</keyword>
<evidence type="ECO:0000256" key="2">
    <source>
        <dbReference type="ARBA" id="ARBA00022490"/>
    </source>
</evidence>
<dbReference type="NCBIfam" id="TIGR01280">
    <property type="entry name" value="xseB"/>
    <property type="match status" value="1"/>
</dbReference>
<dbReference type="HOGENOM" id="CLU_145918_3_3_6"/>
<organism evidence="8 9">
    <name type="scientific">Oleispira antarctica RB-8</name>
    <dbReference type="NCBI Taxonomy" id="698738"/>
    <lineage>
        <taxon>Bacteria</taxon>
        <taxon>Pseudomonadati</taxon>
        <taxon>Pseudomonadota</taxon>
        <taxon>Gammaproteobacteria</taxon>
        <taxon>Oceanospirillales</taxon>
        <taxon>Oceanospirillaceae</taxon>
        <taxon>Oleispira</taxon>
    </lineage>
</organism>
<proteinExistence type="inferred from homology"/>
<comment type="similarity">
    <text evidence="1 6">Belongs to the XseB family.</text>
</comment>
<dbReference type="PANTHER" id="PTHR34137:SF1">
    <property type="entry name" value="EXODEOXYRIBONUCLEASE 7 SMALL SUBUNIT"/>
    <property type="match status" value="1"/>
</dbReference>
<keyword evidence="5 6" id="KW-0269">Exonuclease</keyword>
<dbReference type="Proteomes" id="UP000032749">
    <property type="component" value="Chromosome"/>
</dbReference>
<dbReference type="GO" id="GO:0008855">
    <property type="term" value="F:exodeoxyribonuclease VII activity"/>
    <property type="evidence" value="ECO:0007669"/>
    <property type="project" value="UniProtKB-UniRule"/>
</dbReference>
<protein>
    <recommendedName>
        <fullName evidence="6">Exodeoxyribonuclease 7 small subunit</fullName>
        <ecNumber evidence="6">3.1.11.6</ecNumber>
    </recommendedName>
    <alternativeName>
        <fullName evidence="6">Exodeoxyribonuclease VII small subunit</fullName>
        <shortName evidence="6">Exonuclease VII small subunit</shortName>
    </alternativeName>
</protein>
<dbReference type="NCBIfam" id="NF002140">
    <property type="entry name" value="PRK00977.1-4"/>
    <property type="match status" value="1"/>
</dbReference>
<comment type="function">
    <text evidence="6">Bidirectionally degrades single-stranded DNA into large acid-insoluble oligonucleotides, which are then degraded further into small acid-soluble oligonucleotides.</text>
</comment>
<sequence length="81" mass="9226">MAKTTFHFEQSLAELESLVERMESGEMSLEDSLKAFEQGIKYTRDCQNALAKAEQKVQLLLQKNGQMEAQPFNTPSIEDED</sequence>
<evidence type="ECO:0000313" key="8">
    <source>
        <dbReference type="EMBL" id="CCK77784.1"/>
    </source>
</evidence>
<gene>
    <name evidence="6" type="primary">xseB</name>
    <name evidence="8" type="ORF">OLEAN_C36080</name>
</gene>
<keyword evidence="3 6" id="KW-0540">Nuclease</keyword>
<evidence type="ECO:0000256" key="5">
    <source>
        <dbReference type="ARBA" id="ARBA00022839"/>
    </source>
</evidence>
<evidence type="ECO:0000256" key="7">
    <source>
        <dbReference type="SAM" id="Coils"/>
    </source>
</evidence>
<comment type="catalytic activity">
    <reaction evidence="6">
        <text>Exonucleolytic cleavage in either 5'- to 3'- or 3'- to 5'-direction to yield nucleoside 5'-phosphates.</text>
        <dbReference type="EC" id="3.1.11.6"/>
    </reaction>
</comment>
<dbReference type="KEGG" id="oai:OLEAN_C36080"/>
<dbReference type="InterPro" id="IPR003761">
    <property type="entry name" value="Exonuc_VII_S"/>
</dbReference>
<evidence type="ECO:0000256" key="4">
    <source>
        <dbReference type="ARBA" id="ARBA00022801"/>
    </source>
</evidence>
<dbReference type="GO" id="GO:0005829">
    <property type="term" value="C:cytosol"/>
    <property type="evidence" value="ECO:0007669"/>
    <property type="project" value="TreeGrafter"/>
</dbReference>
<dbReference type="GO" id="GO:0006308">
    <property type="term" value="P:DNA catabolic process"/>
    <property type="evidence" value="ECO:0007669"/>
    <property type="project" value="UniProtKB-UniRule"/>
</dbReference>
<dbReference type="InterPro" id="IPR037004">
    <property type="entry name" value="Exonuc_VII_ssu_sf"/>
</dbReference>
<dbReference type="PANTHER" id="PTHR34137">
    <property type="entry name" value="EXODEOXYRIBONUCLEASE 7 SMALL SUBUNIT"/>
    <property type="match status" value="1"/>
</dbReference>
<comment type="subcellular location">
    <subcellularLocation>
        <location evidence="6">Cytoplasm</location>
    </subcellularLocation>
</comment>
<dbReference type="EC" id="3.1.11.6" evidence="6"/>
<name>R4YV90_OLEAN</name>
<dbReference type="PIRSF" id="PIRSF006488">
    <property type="entry name" value="Exonuc_VII_S"/>
    <property type="match status" value="1"/>
</dbReference>
<dbReference type="GO" id="GO:0009318">
    <property type="term" value="C:exodeoxyribonuclease VII complex"/>
    <property type="evidence" value="ECO:0007669"/>
    <property type="project" value="UniProtKB-UniRule"/>
</dbReference>
<evidence type="ECO:0000256" key="3">
    <source>
        <dbReference type="ARBA" id="ARBA00022722"/>
    </source>
</evidence>
<keyword evidence="7" id="KW-0175">Coiled coil</keyword>
<keyword evidence="2 6" id="KW-0963">Cytoplasm</keyword>
<evidence type="ECO:0000256" key="1">
    <source>
        <dbReference type="ARBA" id="ARBA00009998"/>
    </source>
</evidence>
<dbReference type="AlphaFoldDB" id="R4YV90"/>
<keyword evidence="9" id="KW-1185">Reference proteome</keyword>
<accession>R4YV90</accession>
<dbReference type="HAMAP" id="MF_00337">
    <property type="entry name" value="Exonuc_7_S"/>
    <property type="match status" value="1"/>
</dbReference>
<dbReference type="EMBL" id="FO203512">
    <property type="protein sequence ID" value="CCK77784.1"/>
    <property type="molecule type" value="Genomic_DNA"/>
</dbReference>
<dbReference type="Gene3D" id="1.10.287.1040">
    <property type="entry name" value="Exonuclease VII, small subunit"/>
    <property type="match status" value="1"/>
</dbReference>
<comment type="subunit">
    <text evidence="6">Heterooligomer composed of large and small subunits.</text>
</comment>
<evidence type="ECO:0000313" key="9">
    <source>
        <dbReference type="Proteomes" id="UP000032749"/>
    </source>
</evidence>
<dbReference type="SUPFAM" id="SSF116842">
    <property type="entry name" value="XseB-like"/>
    <property type="match status" value="1"/>
</dbReference>
<dbReference type="OrthoDB" id="9801128at2"/>
<feature type="coiled-coil region" evidence="7">
    <location>
        <begin position="43"/>
        <end position="70"/>
    </location>
</feature>